<organism evidence="2 3">
    <name type="scientific">Phytophthora sojae (strain P6497)</name>
    <name type="common">Soybean stem and root rot agent</name>
    <name type="synonym">Phytophthora megasperma f. sp. glycines</name>
    <dbReference type="NCBI Taxonomy" id="1094619"/>
    <lineage>
        <taxon>Eukaryota</taxon>
        <taxon>Sar</taxon>
        <taxon>Stramenopiles</taxon>
        <taxon>Oomycota</taxon>
        <taxon>Peronosporomycetes</taxon>
        <taxon>Peronosporales</taxon>
        <taxon>Peronosporaceae</taxon>
        <taxon>Phytophthora</taxon>
    </lineage>
</organism>
<keyword evidence="3" id="KW-1185">Reference proteome</keyword>
<dbReference type="GeneID" id="20641124"/>
<dbReference type="KEGG" id="psoj:PHYSODRAFT_294549"/>
<gene>
    <name evidence="2" type="ORF">PHYSODRAFT_294549</name>
</gene>
<dbReference type="STRING" id="1094619.G4YQ36"/>
<protein>
    <submittedName>
        <fullName evidence="2">Uncharacterized protein</fullName>
    </submittedName>
</protein>
<proteinExistence type="predicted"/>
<feature type="region of interest" description="Disordered" evidence="1">
    <location>
        <begin position="25"/>
        <end position="82"/>
    </location>
</feature>
<evidence type="ECO:0000313" key="2">
    <source>
        <dbReference type="EMBL" id="EGZ29351.1"/>
    </source>
</evidence>
<dbReference type="EMBL" id="JH159151">
    <property type="protein sequence ID" value="EGZ29351.1"/>
    <property type="molecule type" value="Genomic_DNA"/>
</dbReference>
<evidence type="ECO:0000256" key="1">
    <source>
        <dbReference type="SAM" id="MobiDB-lite"/>
    </source>
</evidence>
<dbReference type="RefSeq" id="XP_009516626.1">
    <property type="nucleotide sequence ID" value="XM_009518331.1"/>
</dbReference>
<dbReference type="PANTHER" id="PTHR31569:SF4">
    <property type="entry name" value="SWIM-TYPE DOMAIN-CONTAINING PROTEIN"/>
    <property type="match status" value="1"/>
</dbReference>
<dbReference type="InParanoid" id="G4YQ36"/>
<accession>G4YQ36</accession>
<dbReference type="AlphaFoldDB" id="G4YQ36"/>
<dbReference type="OMA" id="TYQINAC"/>
<dbReference type="InterPro" id="IPR052579">
    <property type="entry name" value="Zinc_finger_SWIM"/>
</dbReference>
<dbReference type="Proteomes" id="UP000002640">
    <property type="component" value="Unassembled WGS sequence"/>
</dbReference>
<sequence>MYRANPSIHSSFQPTYSVYGRNIAGSKAHSSTSPTEMETAARRKRPAPDEDCSSTSAHDDSDDERGWAADVAQSAHTPQECDIDGSLWQASSQSARNEQQKTAGVAHAFGGGSTTFSPADFGATEFGSWSEFFSYVNAYQSRTFQCRACSVSALVRNGKVDEPADKVPESFEHYARGLECIHAGKYKSRGTEKRLRQQSCQIECSAQVLVHNHPVSESLFKHHRRARLSIPDEVVHTVSILQKAGAKRKTIHQYILENCDRLPSNRDVHNLLRTLKPKEFANTTRVQRLKKCMTDFSEQPRSIARIFTEVVNGKVYTSSLLL</sequence>
<name>G4YQ36_PHYSP</name>
<reference evidence="2 3" key="1">
    <citation type="journal article" date="2006" name="Science">
        <title>Phytophthora genome sequences uncover evolutionary origins and mechanisms of pathogenesis.</title>
        <authorList>
            <person name="Tyler B.M."/>
            <person name="Tripathy S."/>
            <person name="Zhang X."/>
            <person name="Dehal P."/>
            <person name="Jiang R.H."/>
            <person name="Aerts A."/>
            <person name="Arredondo F.D."/>
            <person name="Baxter L."/>
            <person name="Bensasson D."/>
            <person name="Beynon J.L."/>
            <person name="Chapman J."/>
            <person name="Damasceno C.M."/>
            <person name="Dorrance A.E."/>
            <person name="Dou D."/>
            <person name="Dickerman A.W."/>
            <person name="Dubchak I.L."/>
            <person name="Garbelotto M."/>
            <person name="Gijzen M."/>
            <person name="Gordon S.G."/>
            <person name="Govers F."/>
            <person name="Grunwald N.J."/>
            <person name="Huang W."/>
            <person name="Ivors K.L."/>
            <person name="Jones R.W."/>
            <person name="Kamoun S."/>
            <person name="Krampis K."/>
            <person name="Lamour K.H."/>
            <person name="Lee M.K."/>
            <person name="McDonald W.H."/>
            <person name="Medina M."/>
            <person name="Meijer H.J."/>
            <person name="Nordberg E.K."/>
            <person name="Maclean D.J."/>
            <person name="Ospina-Giraldo M.D."/>
            <person name="Morris P.F."/>
            <person name="Phuntumart V."/>
            <person name="Putnam N.H."/>
            <person name="Rash S."/>
            <person name="Rose J.K."/>
            <person name="Sakihama Y."/>
            <person name="Salamov A.A."/>
            <person name="Savidor A."/>
            <person name="Scheuring C.F."/>
            <person name="Smith B.M."/>
            <person name="Sobral B.W."/>
            <person name="Terry A."/>
            <person name="Torto-Alalibo T.A."/>
            <person name="Win J."/>
            <person name="Xu Z."/>
            <person name="Zhang H."/>
            <person name="Grigoriev I.V."/>
            <person name="Rokhsar D.S."/>
            <person name="Boore J.L."/>
        </authorList>
    </citation>
    <scope>NUCLEOTIDE SEQUENCE [LARGE SCALE GENOMIC DNA]</scope>
    <source>
        <strain evidence="2 3">P6497</strain>
    </source>
</reference>
<dbReference type="PANTHER" id="PTHR31569">
    <property type="entry name" value="SWIM-TYPE DOMAIN-CONTAINING PROTEIN"/>
    <property type="match status" value="1"/>
</dbReference>
<dbReference type="SMR" id="G4YQ36"/>
<evidence type="ECO:0000313" key="3">
    <source>
        <dbReference type="Proteomes" id="UP000002640"/>
    </source>
</evidence>